<comment type="caution">
    <text evidence="1">The sequence shown here is derived from an EMBL/GenBank/DDBJ whole genome shotgun (WGS) entry which is preliminary data.</text>
</comment>
<keyword evidence="2" id="KW-1185">Reference proteome</keyword>
<proteinExistence type="predicted"/>
<evidence type="ECO:0000313" key="1">
    <source>
        <dbReference type="EMBL" id="MDL2407760.1"/>
    </source>
</evidence>
<dbReference type="Proteomes" id="UP001172630">
    <property type="component" value="Unassembled WGS sequence"/>
</dbReference>
<dbReference type="RefSeq" id="WP_285881115.1">
    <property type="nucleotide sequence ID" value="NZ_JARFYN010000025.1"/>
</dbReference>
<accession>A0ABT7KGK8</accession>
<dbReference type="EMBL" id="JARFYN010000025">
    <property type="protein sequence ID" value="MDL2407760.1"/>
    <property type="molecule type" value="Genomic_DNA"/>
</dbReference>
<gene>
    <name evidence="1" type="ORF">PY650_19265</name>
</gene>
<evidence type="ECO:0000313" key="2">
    <source>
        <dbReference type="Proteomes" id="UP001172630"/>
    </source>
</evidence>
<organism evidence="1 2">
    <name type="scientific">Rhizobium calliandrae</name>
    <dbReference type="NCBI Taxonomy" id="1312182"/>
    <lineage>
        <taxon>Bacteria</taxon>
        <taxon>Pseudomonadati</taxon>
        <taxon>Pseudomonadota</taxon>
        <taxon>Alphaproteobacteria</taxon>
        <taxon>Hyphomicrobiales</taxon>
        <taxon>Rhizobiaceae</taxon>
        <taxon>Rhizobium/Agrobacterium group</taxon>
        <taxon>Rhizobium</taxon>
    </lineage>
</organism>
<sequence>MSEVQHYRDLTAVERLEVFEEVTSALRNALLAARQRCDLRREDRLVAALALVVFAAREFGDQTDTSTDFVLSEAVHALNA</sequence>
<reference evidence="1" key="1">
    <citation type="submission" date="2023-06" db="EMBL/GenBank/DDBJ databases">
        <title>Phylogenetic Diversity of Rhizobium strains.</title>
        <authorList>
            <person name="Moura F.T."/>
            <person name="Helene L.C.F."/>
            <person name="Hungria M."/>
        </authorList>
    </citation>
    <scope>NUCLEOTIDE SEQUENCE</scope>
    <source>
        <strain evidence="1">CCGE524</strain>
    </source>
</reference>
<protein>
    <submittedName>
        <fullName evidence="1">Uncharacterized protein</fullName>
    </submittedName>
</protein>
<name>A0ABT7KGK8_9HYPH</name>